<evidence type="ECO:0000256" key="1">
    <source>
        <dbReference type="SAM" id="SignalP"/>
    </source>
</evidence>
<evidence type="ECO:0000313" key="2">
    <source>
        <dbReference type="EMBL" id="OXB26234.1"/>
    </source>
</evidence>
<dbReference type="InterPro" id="IPR011990">
    <property type="entry name" value="TPR-like_helical_dom_sf"/>
</dbReference>
<dbReference type="AlphaFoldDB" id="A0AB36P9R5"/>
<dbReference type="Pfam" id="PF08238">
    <property type="entry name" value="Sel1"/>
    <property type="match status" value="4"/>
</dbReference>
<dbReference type="Gene3D" id="2.20.110.10">
    <property type="entry name" value="Histone H3 K4-specific methyltransferase SET7/9 N-terminal domain"/>
    <property type="match status" value="3"/>
</dbReference>
<name>A0AB36P9R5_SHIFL</name>
<gene>
    <name evidence="2" type="ORF">SF301_2636</name>
</gene>
<evidence type="ECO:0000313" key="3">
    <source>
        <dbReference type="Proteomes" id="UP000198358"/>
    </source>
</evidence>
<dbReference type="InterPro" id="IPR006597">
    <property type="entry name" value="Sel1-like"/>
</dbReference>
<dbReference type="Gene3D" id="3.90.930.1">
    <property type="match status" value="1"/>
</dbReference>
<accession>A0AB36P9R5</accession>
<dbReference type="SUPFAM" id="SSF81901">
    <property type="entry name" value="HCP-like"/>
    <property type="match status" value="1"/>
</dbReference>
<dbReference type="SUPFAM" id="SSF82185">
    <property type="entry name" value="Histone H3 K4-specific methyltransferase SET7/9 N-terminal domain"/>
    <property type="match status" value="3"/>
</dbReference>
<feature type="chain" id="PRO_5044311725" evidence="1">
    <location>
        <begin position="21"/>
        <end position="807"/>
    </location>
</feature>
<reference evidence="2 3" key="1">
    <citation type="submission" date="2017-04" db="EMBL/GenBank/DDBJ databases">
        <title>Shigella flexneri 2a str. 301 Sequencing.</title>
        <authorList>
            <person name="Zhu Z."/>
        </authorList>
    </citation>
    <scope>NUCLEOTIDE SEQUENCE [LARGE SCALE GENOMIC DNA]</scope>
    <source>
        <strain evidence="2 3">301</strain>
    </source>
</reference>
<dbReference type="Pfam" id="PF07661">
    <property type="entry name" value="MORN_2"/>
    <property type="match status" value="7"/>
</dbReference>
<feature type="signal peptide" evidence="1">
    <location>
        <begin position="1"/>
        <end position="20"/>
    </location>
</feature>
<dbReference type="InterPro" id="IPR011652">
    <property type="entry name" value="MORN_2"/>
</dbReference>
<dbReference type="Proteomes" id="UP000198358">
    <property type="component" value="Unassembled WGS sequence"/>
</dbReference>
<dbReference type="PANTHER" id="PTHR11102">
    <property type="entry name" value="SEL-1-LIKE PROTEIN"/>
    <property type="match status" value="1"/>
</dbReference>
<protein>
    <submittedName>
        <fullName evidence="2">Uncharacterized protein</fullName>
    </submittedName>
</protein>
<keyword evidence="1" id="KW-0732">Signal</keyword>
<comment type="caution">
    <text evidence="2">The sequence shown here is derived from an EMBL/GenBank/DDBJ whole genome shotgun (WGS) entry which is preliminary data.</text>
</comment>
<dbReference type="EMBL" id="NEDR01000002">
    <property type="protein sequence ID" value="OXB26234.1"/>
    <property type="molecule type" value="Genomic_DNA"/>
</dbReference>
<dbReference type="SMART" id="SM00671">
    <property type="entry name" value="SEL1"/>
    <property type="match status" value="4"/>
</dbReference>
<dbReference type="PANTHER" id="PTHR11102:SF160">
    <property type="entry name" value="ERAD-ASSOCIATED E3 UBIQUITIN-PROTEIN LIGASE COMPONENT HRD3"/>
    <property type="match status" value="1"/>
</dbReference>
<organism evidence="2 3">
    <name type="scientific">Shigella flexneri 2a str. 301</name>
    <dbReference type="NCBI Taxonomy" id="198214"/>
    <lineage>
        <taxon>Bacteria</taxon>
        <taxon>Pseudomonadati</taxon>
        <taxon>Pseudomonadota</taxon>
        <taxon>Gammaproteobacteria</taxon>
        <taxon>Enterobacterales</taxon>
        <taxon>Enterobacteriaceae</taxon>
        <taxon>Shigella</taxon>
    </lineage>
</organism>
<dbReference type="Gene3D" id="1.25.40.10">
    <property type="entry name" value="Tetratricopeptide repeat domain"/>
    <property type="match status" value="1"/>
</dbReference>
<dbReference type="InterPro" id="IPR050767">
    <property type="entry name" value="Sel1_AlgK"/>
</dbReference>
<proteinExistence type="predicted"/>
<sequence length="807" mass="91592">MPCFTAMRAEIALMSGSAFAVTHHAFSSGAGRTSDGNGSHASTLKSPSYTKSISWQHYLRLIPYNWTITLEVNYTFYEISGINYSHGKYIMYKSLFTIIILLYSASSYAKSESPPASTITFIAQIDHVELNKTALSHDMKLVLADRFYFKTSNPCETNSISARPESMDITDKAYADKLKKLETPFLDDRYFFMTINQCDGNGTPMLTDIKVCTTELCGAEYTKKMSTVWLDETLKPTAKRLAIYFIQSPLPYDEEKKQWKVTGWYISSTDNQSSTKQIAFEGYTDTDNLSDSKFISSFKSWFESGKIKNIANYNPKGERDGKYESYYNSNGNVYESLSFSNGLINGEFITYYENGAIESKRHFNNDKIKDGECPHFYEDGKIKQQHSYLNSKLDGPAYEYYPDGKLMQENFYQQSVLIGNDTSYYQSGKISSIHNRNSRGQYDGANERYSEEGKLLSKSVYKDGKQISVQTWYENGQKEEEKHFDEQGQLNGLVKQWYKNGNLAKSQNYKHDILDGNSEEWYENGIPESLYPYKNGKTDGIAKSWNKYGKLTYSIEYKNGVENGAYRNWSKNTGKLTKETLYVNGIRQGVEKEFNDRTGKLLTSTQYVNNKRHGTEETYDQNGIKYITCYQNDQKLSSLDNPTQIKDNATTGDSSAQFALGKYEFICANIDEGIKWLTKSAEQKNTDAIYFLATAYKGNGIPANNEKYLAYLQQAATLGSSNAQAEIGYLYLIGKELPQNLPDAGVWFKKAAAQGNFAAHFYLGRMYQNGDGVERNMEKARFHLSNAAEGGIEPALKALNELEHQTK</sequence>